<name>A0ABT5L4N9_9ALTE</name>
<feature type="transmembrane region" description="Helical" evidence="1">
    <location>
        <begin position="221"/>
        <end position="240"/>
    </location>
</feature>
<keyword evidence="1" id="KW-0472">Membrane</keyword>
<proteinExistence type="predicted"/>
<feature type="transmembrane region" description="Helical" evidence="1">
    <location>
        <begin position="273"/>
        <end position="290"/>
    </location>
</feature>
<evidence type="ECO:0000313" key="3">
    <source>
        <dbReference type="EMBL" id="MDC8832005.1"/>
    </source>
</evidence>
<dbReference type="InterPro" id="IPR037185">
    <property type="entry name" value="EmrE-like"/>
</dbReference>
<keyword evidence="4" id="KW-1185">Reference proteome</keyword>
<dbReference type="Proteomes" id="UP001218788">
    <property type="component" value="Unassembled WGS sequence"/>
</dbReference>
<organism evidence="3 4">
    <name type="scientific">Alteromonas gilva</name>
    <dbReference type="NCBI Taxonomy" id="2987522"/>
    <lineage>
        <taxon>Bacteria</taxon>
        <taxon>Pseudomonadati</taxon>
        <taxon>Pseudomonadota</taxon>
        <taxon>Gammaproteobacteria</taxon>
        <taxon>Alteromonadales</taxon>
        <taxon>Alteromonadaceae</taxon>
        <taxon>Alteromonas/Salinimonas group</taxon>
        <taxon>Alteromonas</taxon>
    </lineage>
</organism>
<evidence type="ECO:0000256" key="1">
    <source>
        <dbReference type="SAM" id="Phobius"/>
    </source>
</evidence>
<reference evidence="3 4" key="1">
    <citation type="submission" date="2022-10" db="EMBL/GenBank/DDBJ databases">
        <title>Alteromonas sp. chi3 Genome sequencing.</title>
        <authorList>
            <person name="Park S."/>
        </authorList>
    </citation>
    <scope>NUCLEOTIDE SEQUENCE [LARGE SCALE GENOMIC DNA]</scope>
    <source>
        <strain evidence="4">chi3</strain>
    </source>
</reference>
<keyword evidence="1" id="KW-0812">Transmembrane</keyword>
<dbReference type="EMBL" id="JAQQXP010000002">
    <property type="protein sequence ID" value="MDC8832005.1"/>
    <property type="molecule type" value="Genomic_DNA"/>
</dbReference>
<protein>
    <submittedName>
        <fullName evidence="3">DMT family transporter</fullName>
    </submittedName>
</protein>
<dbReference type="InterPro" id="IPR000620">
    <property type="entry name" value="EamA_dom"/>
</dbReference>
<evidence type="ECO:0000313" key="4">
    <source>
        <dbReference type="Proteomes" id="UP001218788"/>
    </source>
</evidence>
<feature type="transmembrane region" description="Helical" evidence="1">
    <location>
        <begin position="181"/>
        <end position="201"/>
    </location>
</feature>
<comment type="caution">
    <text evidence="3">The sequence shown here is derived from an EMBL/GenBank/DDBJ whole genome shotgun (WGS) entry which is preliminary data.</text>
</comment>
<keyword evidence="1" id="KW-1133">Transmembrane helix</keyword>
<accession>A0ABT5L4N9</accession>
<sequence length="291" mass="31290">MTWILFTFMAVLFQTFRNAIQSKLSGTVPTIGVTLSRFLFAPPLAAIYVTATSVFFNVGVPTFNATFWWFVTLAAILQIAATSLMVILFKQKNFAVGAGLAKSEALAAGVLGLLFFGSELSALGWLGILIGAVAVFVLSGWRRGGELSTKTVLVGLCCGTCFALTSLFVREASHELPIPFIQAAGWVLFWVLTFQTVALVAFIASHQPDTFKKLAAQPGKVLAASVTSCLGSIGWFTAMALQHVAYVKTVGQLEVLTTMLISVIWLKQPVKQHEITGLLLIGIAALLVIWT</sequence>
<dbReference type="RefSeq" id="WP_273641790.1">
    <property type="nucleotide sequence ID" value="NZ_JAQQXP010000002.1"/>
</dbReference>
<feature type="transmembrane region" description="Helical" evidence="1">
    <location>
        <begin position="67"/>
        <end position="89"/>
    </location>
</feature>
<evidence type="ECO:0000259" key="2">
    <source>
        <dbReference type="Pfam" id="PF00892"/>
    </source>
</evidence>
<feature type="domain" description="EamA" evidence="2">
    <location>
        <begin position="150"/>
        <end position="289"/>
    </location>
</feature>
<dbReference type="SUPFAM" id="SSF103481">
    <property type="entry name" value="Multidrug resistance efflux transporter EmrE"/>
    <property type="match status" value="1"/>
</dbReference>
<gene>
    <name evidence="3" type="ORF">OIK42_14700</name>
</gene>
<dbReference type="Pfam" id="PF00892">
    <property type="entry name" value="EamA"/>
    <property type="match status" value="1"/>
</dbReference>
<feature type="transmembrane region" description="Helical" evidence="1">
    <location>
        <begin position="151"/>
        <end position="169"/>
    </location>
</feature>
<feature type="transmembrane region" description="Helical" evidence="1">
    <location>
        <begin position="122"/>
        <end position="139"/>
    </location>
</feature>